<keyword evidence="2" id="KW-1185">Reference proteome</keyword>
<name>A0ABS7EYJ2_9PROT</name>
<protein>
    <submittedName>
        <fullName evidence="1">Uncharacterized protein</fullName>
    </submittedName>
</protein>
<dbReference type="EMBL" id="JAHZUY010000003">
    <property type="protein sequence ID" value="MBW8268294.1"/>
    <property type="molecule type" value="Genomic_DNA"/>
</dbReference>
<evidence type="ECO:0000313" key="2">
    <source>
        <dbReference type="Proteomes" id="UP001519924"/>
    </source>
</evidence>
<proteinExistence type="predicted"/>
<gene>
    <name evidence="1" type="ORF">K1J50_02220</name>
</gene>
<comment type="caution">
    <text evidence="1">The sequence shown here is derived from an EMBL/GenBank/DDBJ whole genome shotgun (WGS) entry which is preliminary data.</text>
</comment>
<evidence type="ECO:0000313" key="1">
    <source>
        <dbReference type="EMBL" id="MBW8268294.1"/>
    </source>
</evidence>
<accession>A0ABS7EYJ2</accession>
<dbReference type="RefSeq" id="WP_220115801.1">
    <property type="nucleotide sequence ID" value="NZ_JAHZUY010000003.1"/>
</dbReference>
<reference evidence="1 2" key="1">
    <citation type="submission" date="2021-08" db="EMBL/GenBank/DDBJ databases">
        <title>Caldovatus sediminis gen. nov., sp. nov., a moderately thermophilic bacterium isolated from a hot spring.</title>
        <authorList>
            <person name="Hu C.-J."/>
            <person name="Li W.-J."/>
            <person name="Xian W.-D."/>
        </authorList>
    </citation>
    <scope>NUCLEOTIDE SEQUENCE [LARGE SCALE GENOMIC DNA]</scope>
    <source>
        <strain evidence="1 2">SYSU G05006</strain>
    </source>
</reference>
<dbReference type="Proteomes" id="UP001519924">
    <property type="component" value="Unassembled WGS sequence"/>
</dbReference>
<sequence>MRWRIGFLAAAEPATGWWQRLLRPGYAHVWASRRLWRGLWLWAEWTPERIILGVCGPDLVRRASVAAHEVLVFDAGVAGEPRRWRLAWPHLLDCVTLVADTVGVRVPPWCTPWRLRCALRRRGAFPLRRPGRGGVPA</sequence>
<organism evidence="1 2">
    <name type="scientific">Caldovatus aquaticus</name>
    <dbReference type="NCBI Taxonomy" id="2865671"/>
    <lineage>
        <taxon>Bacteria</taxon>
        <taxon>Pseudomonadati</taxon>
        <taxon>Pseudomonadota</taxon>
        <taxon>Alphaproteobacteria</taxon>
        <taxon>Acetobacterales</taxon>
        <taxon>Roseomonadaceae</taxon>
        <taxon>Caldovatus</taxon>
    </lineage>
</organism>